<sequence>MKPEKNIMEIASKCIHKESVLRNRKKIAPF</sequence>
<organism evidence="1">
    <name type="scientific">Rhizophora mucronata</name>
    <name type="common">Asiatic mangrove</name>
    <dbReference type="NCBI Taxonomy" id="61149"/>
    <lineage>
        <taxon>Eukaryota</taxon>
        <taxon>Viridiplantae</taxon>
        <taxon>Streptophyta</taxon>
        <taxon>Embryophyta</taxon>
        <taxon>Tracheophyta</taxon>
        <taxon>Spermatophyta</taxon>
        <taxon>Magnoliopsida</taxon>
        <taxon>eudicotyledons</taxon>
        <taxon>Gunneridae</taxon>
        <taxon>Pentapetalae</taxon>
        <taxon>rosids</taxon>
        <taxon>fabids</taxon>
        <taxon>Malpighiales</taxon>
        <taxon>Rhizophoraceae</taxon>
        <taxon>Rhizophora</taxon>
    </lineage>
</organism>
<accession>A0A2P2N2S1</accession>
<dbReference type="AlphaFoldDB" id="A0A2P2N2S1"/>
<name>A0A2P2N2S1_RHIMU</name>
<protein>
    <submittedName>
        <fullName evidence="1">Uncharacterized protein</fullName>
    </submittedName>
</protein>
<dbReference type="EMBL" id="GGEC01056276">
    <property type="protein sequence ID" value="MBX36760.1"/>
    <property type="molecule type" value="Transcribed_RNA"/>
</dbReference>
<proteinExistence type="predicted"/>
<reference evidence="1" key="1">
    <citation type="submission" date="2018-02" db="EMBL/GenBank/DDBJ databases">
        <title>Rhizophora mucronata_Transcriptome.</title>
        <authorList>
            <person name="Meera S.P."/>
            <person name="Sreeshan A."/>
            <person name="Augustine A."/>
        </authorList>
    </citation>
    <scope>NUCLEOTIDE SEQUENCE</scope>
    <source>
        <tissue evidence="1">Leaf</tissue>
    </source>
</reference>
<evidence type="ECO:0000313" key="1">
    <source>
        <dbReference type="EMBL" id="MBX36760.1"/>
    </source>
</evidence>